<dbReference type="EMBL" id="MCGN01000004">
    <property type="protein sequence ID" value="ORY97957.1"/>
    <property type="molecule type" value="Genomic_DNA"/>
</dbReference>
<dbReference type="CDD" id="cd06867">
    <property type="entry name" value="PX_SNX41_42"/>
    <property type="match status" value="1"/>
</dbReference>
<evidence type="ECO:0000256" key="1">
    <source>
        <dbReference type="ARBA" id="ARBA00004481"/>
    </source>
</evidence>
<name>A0A1X2HGA8_SYNRA</name>
<dbReference type="InterPro" id="IPR036871">
    <property type="entry name" value="PX_dom_sf"/>
</dbReference>
<dbReference type="PROSITE" id="PS50195">
    <property type="entry name" value="PX"/>
    <property type="match status" value="1"/>
</dbReference>
<feature type="region of interest" description="Disordered" evidence="9">
    <location>
        <begin position="353"/>
        <end position="382"/>
    </location>
</feature>
<gene>
    <name evidence="11" type="ORF">BCR43DRAFT_490623</name>
</gene>
<comment type="caution">
    <text evidence="11">The sequence shown here is derived from an EMBL/GenBank/DDBJ whole genome shotgun (WGS) entry which is preliminary data.</text>
</comment>
<dbReference type="FunCoup" id="A0A1X2HGA8">
    <property type="interactions" value="54"/>
</dbReference>
<protein>
    <recommendedName>
        <fullName evidence="10">PX domain-containing protein</fullName>
    </recommendedName>
</protein>
<keyword evidence="6" id="KW-0072">Autophagy</keyword>
<dbReference type="InParanoid" id="A0A1X2HGA8"/>
<keyword evidence="3" id="KW-0813">Transport</keyword>
<dbReference type="Pfam" id="PF00787">
    <property type="entry name" value="PX"/>
    <property type="match status" value="1"/>
</dbReference>
<sequence length="504" mass="57580">MRPCDCPISQTLQRIGSDAFAIVSTEKKQPASDSSGFVVYLVRFEDKTAERRYSDFDSFRQALTRLYPDVLVPPIPEKHSLTDYYAQVPTKRITDAKKDEDEIVQKRKRMLHRFLVRVASHPRLYHEHVFHRFLDGNVPWNEVLNSPPLSTLPRDMLNETSAIPQFTSSSVIPVPSLSYALKAPDARFTTREAEVEKHVSVSTNLDRVQRRYLRRLTELSYDYAELGTVYTAIGLNETQHVAASIEKLGSVTDTTSVKLRQLARSIQTEFSEHMQEYAQYTNIVKQVLRYRRLKQAQLEMIHDALQEKRTALDALLKTEDKASQLKATLMQPEEAVSAADSDSLETRSIEDGFANITDIPTDVPPEEATNGHESDEYPVNASASALRASRDRSKKWSSPRKFLNAVSYTIQGMMDIDPETTRKNQIAKLKNTVFQLQDAATKTESELKEVSEGIQREINMYEKQCARELRSMMIAYAKMHIAFCEQNAMSWKEAREQVDLQVSQ</sequence>
<keyword evidence="4" id="KW-0967">Endosome</keyword>
<evidence type="ECO:0000256" key="2">
    <source>
        <dbReference type="ARBA" id="ARBA00010883"/>
    </source>
</evidence>
<evidence type="ECO:0000256" key="4">
    <source>
        <dbReference type="ARBA" id="ARBA00022753"/>
    </source>
</evidence>
<keyword evidence="12" id="KW-1185">Reference proteome</keyword>
<dbReference type="GO" id="GO:0035091">
    <property type="term" value="F:phosphatidylinositol binding"/>
    <property type="evidence" value="ECO:0007669"/>
    <property type="project" value="InterPro"/>
</dbReference>
<dbReference type="Gene3D" id="3.30.1520.10">
    <property type="entry name" value="Phox-like domain"/>
    <property type="match status" value="1"/>
</dbReference>
<dbReference type="InterPro" id="IPR001683">
    <property type="entry name" value="PX_dom"/>
</dbReference>
<keyword evidence="5" id="KW-0653">Protein transport</keyword>
<evidence type="ECO:0000256" key="3">
    <source>
        <dbReference type="ARBA" id="ARBA00022448"/>
    </source>
</evidence>
<accession>A0A1X2HGA8</accession>
<dbReference type="GO" id="GO:0006914">
    <property type="term" value="P:autophagy"/>
    <property type="evidence" value="ECO:0007669"/>
    <property type="project" value="UniProtKB-KW"/>
</dbReference>
<organism evidence="11 12">
    <name type="scientific">Syncephalastrum racemosum</name>
    <name type="common">Filamentous fungus</name>
    <dbReference type="NCBI Taxonomy" id="13706"/>
    <lineage>
        <taxon>Eukaryota</taxon>
        <taxon>Fungi</taxon>
        <taxon>Fungi incertae sedis</taxon>
        <taxon>Mucoromycota</taxon>
        <taxon>Mucoromycotina</taxon>
        <taxon>Mucoromycetes</taxon>
        <taxon>Mucorales</taxon>
        <taxon>Syncephalastraceae</taxon>
        <taxon>Syncephalastrum</taxon>
    </lineage>
</organism>
<dbReference type="SMART" id="SM00312">
    <property type="entry name" value="PX"/>
    <property type="match status" value="1"/>
</dbReference>
<evidence type="ECO:0000259" key="10">
    <source>
        <dbReference type="PROSITE" id="PS50195"/>
    </source>
</evidence>
<dbReference type="PANTHER" id="PTHR46979">
    <property type="entry name" value="SORTING NEXIN-41"/>
    <property type="match status" value="1"/>
</dbReference>
<comment type="similarity">
    <text evidence="2">Belongs to the sorting nexin family.</text>
</comment>
<dbReference type="STRING" id="13706.A0A1X2HGA8"/>
<keyword evidence="7" id="KW-0446">Lipid-binding</keyword>
<dbReference type="Proteomes" id="UP000242180">
    <property type="component" value="Unassembled WGS sequence"/>
</dbReference>
<dbReference type="PANTHER" id="PTHR46979:SF2">
    <property type="entry name" value="SORTING NEXIN-41"/>
    <property type="match status" value="1"/>
</dbReference>
<comment type="subcellular location">
    <subcellularLocation>
        <location evidence="1">Endosome membrane</location>
        <topology evidence="1">Peripheral membrane protein</topology>
    </subcellularLocation>
</comment>
<dbReference type="InterPro" id="IPR051079">
    <property type="entry name" value="Sorting_Nexin_Autophagy"/>
</dbReference>
<dbReference type="InterPro" id="IPR027267">
    <property type="entry name" value="AH/BAR_dom_sf"/>
</dbReference>
<feature type="domain" description="PX" evidence="10">
    <location>
        <begin position="1"/>
        <end position="140"/>
    </location>
</feature>
<keyword evidence="8" id="KW-0472">Membrane</keyword>
<dbReference type="OMA" id="SYTIQGM"/>
<reference evidence="11 12" key="1">
    <citation type="submission" date="2016-07" db="EMBL/GenBank/DDBJ databases">
        <title>Pervasive Adenine N6-methylation of Active Genes in Fungi.</title>
        <authorList>
            <consortium name="DOE Joint Genome Institute"/>
            <person name="Mondo S.J."/>
            <person name="Dannebaum R.O."/>
            <person name="Kuo R.C."/>
            <person name="Labutti K."/>
            <person name="Haridas S."/>
            <person name="Kuo A."/>
            <person name="Salamov A."/>
            <person name="Ahrendt S.R."/>
            <person name="Lipzen A."/>
            <person name="Sullivan W."/>
            <person name="Andreopoulos W.B."/>
            <person name="Clum A."/>
            <person name="Lindquist E."/>
            <person name="Daum C."/>
            <person name="Ramamoorthy G.K."/>
            <person name="Gryganskyi A."/>
            <person name="Culley D."/>
            <person name="Magnuson J.K."/>
            <person name="James T.Y."/>
            <person name="O'Malley M.A."/>
            <person name="Stajich J.E."/>
            <person name="Spatafora J.W."/>
            <person name="Visel A."/>
            <person name="Grigoriev I.V."/>
        </authorList>
    </citation>
    <scope>NUCLEOTIDE SEQUENCE [LARGE SCALE GENOMIC DNA]</scope>
    <source>
        <strain evidence="11 12">NRRL 2496</strain>
    </source>
</reference>
<dbReference type="GO" id="GO:0010008">
    <property type="term" value="C:endosome membrane"/>
    <property type="evidence" value="ECO:0007669"/>
    <property type="project" value="UniProtKB-SubCell"/>
</dbReference>
<evidence type="ECO:0000313" key="11">
    <source>
        <dbReference type="EMBL" id="ORY97957.1"/>
    </source>
</evidence>
<dbReference type="OrthoDB" id="289314at2759"/>
<evidence type="ECO:0000256" key="7">
    <source>
        <dbReference type="ARBA" id="ARBA00023121"/>
    </source>
</evidence>
<dbReference type="GO" id="GO:0042147">
    <property type="term" value="P:retrograde transport, endosome to Golgi"/>
    <property type="evidence" value="ECO:0007669"/>
    <property type="project" value="InterPro"/>
</dbReference>
<dbReference type="AlphaFoldDB" id="A0A1X2HGA8"/>
<dbReference type="Gene3D" id="1.20.1270.60">
    <property type="entry name" value="Arfaptin homology (AH) domain/BAR domain"/>
    <property type="match status" value="2"/>
</dbReference>
<evidence type="ECO:0000256" key="8">
    <source>
        <dbReference type="ARBA" id="ARBA00023136"/>
    </source>
</evidence>
<dbReference type="GO" id="GO:0015031">
    <property type="term" value="P:protein transport"/>
    <property type="evidence" value="ECO:0007669"/>
    <property type="project" value="UniProtKB-KW"/>
</dbReference>
<evidence type="ECO:0000256" key="6">
    <source>
        <dbReference type="ARBA" id="ARBA00023006"/>
    </source>
</evidence>
<evidence type="ECO:0000256" key="5">
    <source>
        <dbReference type="ARBA" id="ARBA00022927"/>
    </source>
</evidence>
<dbReference type="InterPro" id="IPR044106">
    <property type="entry name" value="PX_Snx41/Atg20"/>
</dbReference>
<evidence type="ECO:0000313" key="12">
    <source>
        <dbReference type="Proteomes" id="UP000242180"/>
    </source>
</evidence>
<proteinExistence type="inferred from homology"/>
<dbReference type="GO" id="GO:0005829">
    <property type="term" value="C:cytosol"/>
    <property type="evidence" value="ECO:0007669"/>
    <property type="project" value="GOC"/>
</dbReference>
<dbReference type="SUPFAM" id="SSF64268">
    <property type="entry name" value="PX domain"/>
    <property type="match status" value="1"/>
</dbReference>
<evidence type="ECO:0000256" key="9">
    <source>
        <dbReference type="SAM" id="MobiDB-lite"/>
    </source>
</evidence>